<name>A0A4E0QUK7_9GAMM</name>
<evidence type="ECO:0000313" key="2">
    <source>
        <dbReference type="EMBL" id="TGN99612.1"/>
    </source>
</evidence>
<evidence type="ECO:0000313" key="3">
    <source>
        <dbReference type="Proteomes" id="UP000030428"/>
    </source>
</evidence>
<evidence type="ECO:0000256" key="1">
    <source>
        <dbReference type="PROSITE-ProRule" id="PRU10141"/>
    </source>
</evidence>
<sequence>QAKENSQNEGEKALASYNLFQLEIRNKNYPAALKHLQLALKLNRYALYELEEYPVIEEILGAGAMGVVFLCRNKLGKRRVIKSFWDSIEGSEDEVFYEARVMNEIAGEYIPEPLTFGYLDKAKKEKAYLVTEYIA</sequence>
<evidence type="ECO:0008006" key="4">
    <source>
        <dbReference type="Google" id="ProtNLM"/>
    </source>
</evidence>
<gene>
    <name evidence="2" type="ORF">PN36_35545</name>
</gene>
<feature type="non-terminal residue" evidence="2">
    <location>
        <position position="1"/>
    </location>
</feature>
<dbReference type="AlphaFoldDB" id="A0A4E0QUK7"/>
<keyword evidence="1" id="KW-0547">Nucleotide-binding</keyword>
<dbReference type="PROSITE" id="PS00107">
    <property type="entry name" value="PROTEIN_KINASE_ATP"/>
    <property type="match status" value="1"/>
</dbReference>
<keyword evidence="3" id="KW-1185">Reference proteome</keyword>
<dbReference type="EMBL" id="JSZA02000476">
    <property type="protein sequence ID" value="TGN99612.1"/>
    <property type="molecule type" value="Genomic_DNA"/>
</dbReference>
<dbReference type="GO" id="GO:0005524">
    <property type="term" value="F:ATP binding"/>
    <property type="evidence" value="ECO:0007669"/>
    <property type="project" value="UniProtKB-UniRule"/>
</dbReference>
<dbReference type="Gene3D" id="3.30.200.20">
    <property type="entry name" value="Phosphorylase Kinase, domain 1"/>
    <property type="match status" value="1"/>
</dbReference>
<feature type="non-terminal residue" evidence="2">
    <location>
        <position position="135"/>
    </location>
</feature>
<comment type="caution">
    <text evidence="2">The sequence shown here is derived from an EMBL/GenBank/DDBJ whole genome shotgun (WGS) entry which is preliminary data.</text>
</comment>
<reference evidence="2 3" key="1">
    <citation type="journal article" date="2016" name="Front. Microbiol.">
        <title>Single-Cell (Meta-)Genomics of a Dimorphic Candidatus Thiomargarita nelsonii Reveals Genomic Plasticity.</title>
        <authorList>
            <person name="Flood B.E."/>
            <person name="Fliss P."/>
            <person name="Jones D.S."/>
            <person name="Dick G.J."/>
            <person name="Jain S."/>
            <person name="Kaster A.K."/>
            <person name="Winkel M."/>
            <person name="Mussmann M."/>
            <person name="Bailey J."/>
        </authorList>
    </citation>
    <scope>NUCLEOTIDE SEQUENCE [LARGE SCALE GENOMIC DNA]</scope>
    <source>
        <strain evidence="2">Hydrate Ridge</strain>
    </source>
</reference>
<accession>A0A4E0QUK7</accession>
<dbReference type="InterPro" id="IPR011009">
    <property type="entry name" value="Kinase-like_dom_sf"/>
</dbReference>
<dbReference type="Proteomes" id="UP000030428">
    <property type="component" value="Unassembled WGS sequence"/>
</dbReference>
<dbReference type="SUPFAM" id="SSF56112">
    <property type="entry name" value="Protein kinase-like (PK-like)"/>
    <property type="match status" value="1"/>
</dbReference>
<keyword evidence="1" id="KW-0067">ATP-binding</keyword>
<organism evidence="2 3">
    <name type="scientific">Candidatus Thiomargarita nelsonii</name>
    <dbReference type="NCBI Taxonomy" id="1003181"/>
    <lineage>
        <taxon>Bacteria</taxon>
        <taxon>Pseudomonadati</taxon>
        <taxon>Pseudomonadota</taxon>
        <taxon>Gammaproteobacteria</taxon>
        <taxon>Thiotrichales</taxon>
        <taxon>Thiotrichaceae</taxon>
        <taxon>Thiomargarita</taxon>
    </lineage>
</organism>
<feature type="binding site" evidence="1">
    <location>
        <position position="82"/>
    </location>
    <ligand>
        <name>ATP</name>
        <dbReference type="ChEBI" id="CHEBI:30616"/>
    </ligand>
</feature>
<protein>
    <recommendedName>
        <fullName evidence="4">Serine/threonine protein kinase</fullName>
    </recommendedName>
</protein>
<proteinExistence type="predicted"/>
<dbReference type="InterPro" id="IPR017441">
    <property type="entry name" value="Protein_kinase_ATP_BS"/>
</dbReference>